<keyword evidence="3" id="KW-0808">Transferase</keyword>
<reference evidence="10" key="1">
    <citation type="submission" date="2022-06" db="EMBL/GenBank/DDBJ databases">
        <title>Nostosin G and Spiroidesin B from the Cyanobacterium Dolichospermum sp. NIES-1697.</title>
        <authorList>
            <person name="Phan C.-S."/>
            <person name="Mehjabin J.J."/>
            <person name="Anas A.R.J."/>
            <person name="Hayasaka M."/>
            <person name="Onoki R."/>
            <person name="Wang J."/>
            <person name="Umezawa T."/>
            <person name="Washio K."/>
            <person name="Morikawa M."/>
            <person name="Okino T."/>
        </authorList>
    </citation>
    <scope>NUCLEOTIDE SEQUENCE</scope>
    <source>
        <strain evidence="10">NIES-1697</strain>
    </source>
</reference>
<dbReference type="RefSeq" id="WP_257121732.1">
    <property type="nucleotide sequence ID" value="NZ_CP099464.1"/>
</dbReference>
<proteinExistence type="predicted"/>
<dbReference type="EC" id="2.1.1.72" evidence="1"/>
<keyword evidence="2 10" id="KW-0489">Methyltransferase</keyword>
<feature type="domain" description="TaqI-like C-terminal specificity" evidence="9">
    <location>
        <begin position="411"/>
        <end position="530"/>
    </location>
</feature>
<sequence>MKAYFQSVPKSRYQNVSEEKRDGATYTPIILADFVAKQIVDVVNKKKFISPIKILDPAVGDGQLLISLLRSLKHLGSFNVEIYGFDTNSNALEIARNKIKMEFPHINCNFWNKNFLDDVSLQLDKYKTPNLFETVLDQYYDVVIANPPYVRTQIIGGTQAQKIAKEFGLSGRVDIYYAFILCIASVLDPQGVAGIITSNRFMTVKSGISVRKAILNNFNIRHVWDLGDTKLFSAAVLPAVLLVEGRNTLKENFTAFTSIYETKNPAQEFADNPIEAISKQGNIKISDGRNFLVQHGELNSNINNGGIWSITTAKIDSWLKTVESHTWATFRDIGDIRVGVKTCADKVFIRSDWQKMSEVEKPELLKSLTTHHIARQFKPIETKQPKQILYPHEVIEGHRNAVDISLYPRSKAYLELYRTQLEDRKYVINAGRKWYEIWVPQDPSAWQYPKLVFRDISEKPTFWIDLSGSVINGDCYWLMSKNPQNIDLLWLAVAVANSTFIENFYDYRFHNKLYAGRRRFMTQYVEHFPIPNPQSYIGRAIIQKAKDIYNLIPSIEADITWRELDAMIWESFGLAIEEISR</sequence>
<dbReference type="GO" id="GO:0032259">
    <property type="term" value="P:methylation"/>
    <property type="evidence" value="ECO:0007669"/>
    <property type="project" value="UniProtKB-KW"/>
</dbReference>
<dbReference type="PRINTS" id="PR00507">
    <property type="entry name" value="N12N6MTFRASE"/>
</dbReference>
<evidence type="ECO:0000256" key="7">
    <source>
        <dbReference type="ARBA" id="ARBA00047942"/>
    </source>
</evidence>
<evidence type="ECO:0000313" key="10">
    <source>
        <dbReference type="EMBL" id="UUO16710.1"/>
    </source>
</evidence>
<protein>
    <recommendedName>
        <fullName evidence="1">site-specific DNA-methyltransferase (adenine-specific)</fullName>
        <ecNumber evidence="1">2.1.1.72</ecNumber>
    </recommendedName>
</protein>
<organism evidence="10 11">
    <name type="scientific">Dolichospermum heterosporum TAC447</name>
    <dbReference type="NCBI Taxonomy" id="747523"/>
    <lineage>
        <taxon>Bacteria</taxon>
        <taxon>Bacillati</taxon>
        <taxon>Cyanobacteriota</taxon>
        <taxon>Cyanophyceae</taxon>
        <taxon>Nostocales</taxon>
        <taxon>Aphanizomenonaceae</taxon>
        <taxon>Dolichospermum</taxon>
        <taxon>Dolichospermum heterosporum</taxon>
    </lineage>
</organism>
<evidence type="ECO:0000256" key="2">
    <source>
        <dbReference type="ARBA" id="ARBA00022603"/>
    </source>
</evidence>
<evidence type="ECO:0000313" key="11">
    <source>
        <dbReference type="Proteomes" id="UP001057561"/>
    </source>
</evidence>
<keyword evidence="6" id="KW-0238">DNA-binding</keyword>
<dbReference type="CDD" id="cd02440">
    <property type="entry name" value="AdoMet_MTases"/>
    <property type="match status" value="1"/>
</dbReference>
<gene>
    <name evidence="10" type="ORF">NG743_06700</name>
</gene>
<dbReference type="GO" id="GO:0008168">
    <property type="term" value="F:methyltransferase activity"/>
    <property type="evidence" value="ECO:0007669"/>
    <property type="project" value="UniProtKB-KW"/>
</dbReference>
<feature type="domain" description="Type II methyltransferase M.TaqI-like" evidence="8">
    <location>
        <begin position="81"/>
        <end position="232"/>
    </location>
</feature>
<evidence type="ECO:0000256" key="6">
    <source>
        <dbReference type="ARBA" id="ARBA00023125"/>
    </source>
</evidence>
<dbReference type="Pfam" id="PF07669">
    <property type="entry name" value="Eco57I"/>
    <property type="match status" value="1"/>
</dbReference>
<dbReference type="PANTHER" id="PTHR33841:SF1">
    <property type="entry name" value="DNA METHYLTRANSFERASE A"/>
    <property type="match status" value="1"/>
</dbReference>
<evidence type="ECO:0000259" key="8">
    <source>
        <dbReference type="Pfam" id="PF07669"/>
    </source>
</evidence>
<keyword evidence="11" id="KW-1185">Reference proteome</keyword>
<dbReference type="InterPro" id="IPR025931">
    <property type="entry name" value="TaqI_C"/>
</dbReference>
<dbReference type="EMBL" id="CP099464">
    <property type="protein sequence ID" value="UUO16710.1"/>
    <property type="molecule type" value="Genomic_DNA"/>
</dbReference>
<keyword evidence="5" id="KW-0680">Restriction system</keyword>
<evidence type="ECO:0000256" key="1">
    <source>
        <dbReference type="ARBA" id="ARBA00011900"/>
    </source>
</evidence>
<accession>A0ABY5M1F1</accession>
<dbReference type="PROSITE" id="PS00092">
    <property type="entry name" value="N6_MTASE"/>
    <property type="match status" value="1"/>
</dbReference>
<dbReference type="Proteomes" id="UP001057561">
    <property type="component" value="Chromosome"/>
</dbReference>
<dbReference type="InterPro" id="IPR011639">
    <property type="entry name" value="MethylTrfase_TaqI-like_dom"/>
</dbReference>
<dbReference type="PANTHER" id="PTHR33841">
    <property type="entry name" value="DNA METHYLTRANSFERASE YEEA-RELATED"/>
    <property type="match status" value="1"/>
</dbReference>
<evidence type="ECO:0000256" key="4">
    <source>
        <dbReference type="ARBA" id="ARBA00022691"/>
    </source>
</evidence>
<evidence type="ECO:0000256" key="3">
    <source>
        <dbReference type="ARBA" id="ARBA00022679"/>
    </source>
</evidence>
<evidence type="ECO:0000256" key="5">
    <source>
        <dbReference type="ARBA" id="ARBA00022747"/>
    </source>
</evidence>
<evidence type="ECO:0000259" key="9">
    <source>
        <dbReference type="Pfam" id="PF12950"/>
    </source>
</evidence>
<dbReference type="Gene3D" id="3.40.50.150">
    <property type="entry name" value="Vaccinia Virus protein VP39"/>
    <property type="match status" value="1"/>
</dbReference>
<comment type="catalytic activity">
    <reaction evidence="7">
        <text>a 2'-deoxyadenosine in DNA + S-adenosyl-L-methionine = an N(6)-methyl-2'-deoxyadenosine in DNA + S-adenosyl-L-homocysteine + H(+)</text>
        <dbReference type="Rhea" id="RHEA:15197"/>
        <dbReference type="Rhea" id="RHEA-COMP:12418"/>
        <dbReference type="Rhea" id="RHEA-COMP:12419"/>
        <dbReference type="ChEBI" id="CHEBI:15378"/>
        <dbReference type="ChEBI" id="CHEBI:57856"/>
        <dbReference type="ChEBI" id="CHEBI:59789"/>
        <dbReference type="ChEBI" id="CHEBI:90615"/>
        <dbReference type="ChEBI" id="CHEBI:90616"/>
        <dbReference type="EC" id="2.1.1.72"/>
    </reaction>
</comment>
<keyword evidence="4" id="KW-0949">S-adenosyl-L-methionine</keyword>
<dbReference type="InterPro" id="IPR050953">
    <property type="entry name" value="N4_N6_ade-DNA_methylase"/>
</dbReference>
<dbReference type="Pfam" id="PF12950">
    <property type="entry name" value="TaqI_C"/>
    <property type="match status" value="1"/>
</dbReference>
<dbReference type="InterPro" id="IPR002052">
    <property type="entry name" value="DNA_methylase_N6_adenine_CS"/>
</dbReference>
<dbReference type="InterPro" id="IPR029063">
    <property type="entry name" value="SAM-dependent_MTases_sf"/>
</dbReference>
<dbReference type="SUPFAM" id="SSF53335">
    <property type="entry name" value="S-adenosyl-L-methionine-dependent methyltransferases"/>
    <property type="match status" value="1"/>
</dbReference>
<name>A0ABY5M1F1_9CYAN</name>